<accession>A0A5A7QVJ7</accession>
<evidence type="ECO:0000256" key="1">
    <source>
        <dbReference type="SAM" id="MobiDB-lite"/>
    </source>
</evidence>
<feature type="domain" description="Replication factor A C-terminal" evidence="2">
    <location>
        <begin position="232"/>
        <end position="335"/>
    </location>
</feature>
<dbReference type="EMBL" id="BKCP01008416">
    <property type="protein sequence ID" value="GER49099.1"/>
    <property type="molecule type" value="Genomic_DNA"/>
</dbReference>
<comment type="caution">
    <text evidence="3">The sequence shown here is derived from an EMBL/GenBank/DDBJ whole genome shotgun (WGS) entry which is preliminary data.</text>
</comment>
<dbReference type="InterPro" id="IPR012340">
    <property type="entry name" value="NA-bd_OB-fold"/>
</dbReference>
<dbReference type="GO" id="GO:0003677">
    <property type="term" value="F:DNA binding"/>
    <property type="evidence" value="ECO:0007669"/>
    <property type="project" value="UniProtKB-KW"/>
</dbReference>
<gene>
    <name evidence="3" type="ORF">STAS_26322</name>
</gene>
<feature type="region of interest" description="Disordered" evidence="1">
    <location>
        <begin position="415"/>
        <end position="458"/>
    </location>
</feature>
<dbReference type="PANTHER" id="PTHR47165">
    <property type="entry name" value="OS03G0429900 PROTEIN"/>
    <property type="match status" value="1"/>
</dbReference>
<sequence>MESAEELIEAENEDALDQLIARIYPNFQTNSVTMSRIYLPIKEITEATNNWTALIQVVERPPVHQSKNDSTMHYRRYLFTDEEGTKVAAVVYNNVIDEFMPPLLMPYKRYYVSGAKVRPEIPLYQVGDYKYKWTLVKGTNVEDYEEPMPPQLPCSIEIHQFANLHKYADTENPRNLLAVIVHAFPKRTVGTNTTRELIVINEELKSIYSQYLLQTKTCWVSGKMKLASDAKSLWAATCGNCRKNYNMPPNTAMKCRSCQADTYVEARCRIPMEIKDETGTIYAIIYGTDAERIIPFSGNDLYEAEKNGQNIKGEIEAVIEKHSVVCFIKYTESGYHTILKLYTADHMNTEKNMHEEQLSKKDTASSSSAQVVEKQLFTPTLKNVLQSVAMKIEKDPTIGSSEPLVKKRINFETQPIASSSITTATPSKQASPKPSQFNLETHKDLPASPSKKSRPKMD</sequence>
<dbReference type="Pfam" id="PF08646">
    <property type="entry name" value="Rep_fac-A_C"/>
    <property type="match status" value="1"/>
</dbReference>
<keyword evidence="3" id="KW-0238">DNA-binding</keyword>
<keyword evidence="4" id="KW-1185">Reference proteome</keyword>
<protein>
    <submittedName>
        <fullName evidence="3">Replication protein A 70 kDa DNA-binding subunit B</fullName>
    </submittedName>
</protein>
<evidence type="ECO:0000313" key="3">
    <source>
        <dbReference type="EMBL" id="GER49099.1"/>
    </source>
</evidence>
<dbReference type="AlphaFoldDB" id="A0A5A7QVJ7"/>
<evidence type="ECO:0000259" key="2">
    <source>
        <dbReference type="Pfam" id="PF08646"/>
    </source>
</evidence>
<evidence type="ECO:0000313" key="4">
    <source>
        <dbReference type="Proteomes" id="UP000325081"/>
    </source>
</evidence>
<dbReference type="PANTHER" id="PTHR47165:SF4">
    <property type="entry name" value="OS03G0429900 PROTEIN"/>
    <property type="match status" value="1"/>
</dbReference>
<dbReference type="InterPro" id="IPR013955">
    <property type="entry name" value="Rep_factor-A_C"/>
</dbReference>
<dbReference type="Gene3D" id="2.40.50.140">
    <property type="entry name" value="Nucleic acid-binding proteins"/>
    <property type="match status" value="2"/>
</dbReference>
<organism evidence="3 4">
    <name type="scientific">Striga asiatica</name>
    <name type="common">Asiatic witchweed</name>
    <name type="synonym">Buchnera asiatica</name>
    <dbReference type="NCBI Taxonomy" id="4170"/>
    <lineage>
        <taxon>Eukaryota</taxon>
        <taxon>Viridiplantae</taxon>
        <taxon>Streptophyta</taxon>
        <taxon>Embryophyta</taxon>
        <taxon>Tracheophyta</taxon>
        <taxon>Spermatophyta</taxon>
        <taxon>Magnoliopsida</taxon>
        <taxon>eudicotyledons</taxon>
        <taxon>Gunneridae</taxon>
        <taxon>Pentapetalae</taxon>
        <taxon>asterids</taxon>
        <taxon>lamiids</taxon>
        <taxon>Lamiales</taxon>
        <taxon>Orobanchaceae</taxon>
        <taxon>Buchnereae</taxon>
        <taxon>Striga</taxon>
    </lineage>
</organism>
<dbReference type="Proteomes" id="UP000325081">
    <property type="component" value="Unassembled WGS sequence"/>
</dbReference>
<name>A0A5A7QVJ7_STRAF</name>
<dbReference type="SUPFAM" id="SSF50249">
    <property type="entry name" value="Nucleic acid-binding proteins"/>
    <property type="match status" value="2"/>
</dbReference>
<proteinExistence type="predicted"/>
<feature type="compositionally biased region" description="Polar residues" evidence="1">
    <location>
        <begin position="428"/>
        <end position="439"/>
    </location>
</feature>
<feature type="compositionally biased region" description="Low complexity" evidence="1">
    <location>
        <begin position="415"/>
        <end position="427"/>
    </location>
</feature>
<dbReference type="OrthoDB" id="1740937at2759"/>
<reference evidence="4" key="1">
    <citation type="journal article" date="2019" name="Curr. Biol.">
        <title>Genome Sequence of Striga asiatica Provides Insight into the Evolution of Plant Parasitism.</title>
        <authorList>
            <person name="Yoshida S."/>
            <person name="Kim S."/>
            <person name="Wafula E.K."/>
            <person name="Tanskanen J."/>
            <person name="Kim Y.M."/>
            <person name="Honaas L."/>
            <person name="Yang Z."/>
            <person name="Spallek T."/>
            <person name="Conn C.E."/>
            <person name="Ichihashi Y."/>
            <person name="Cheong K."/>
            <person name="Cui S."/>
            <person name="Der J.P."/>
            <person name="Gundlach H."/>
            <person name="Jiao Y."/>
            <person name="Hori C."/>
            <person name="Ishida J.K."/>
            <person name="Kasahara H."/>
            <person name="Kiba T."/>
            <person name="Kim M.S."/>
            <person name="Koo N."/>
            <person name="Laohavisit A."/>
            <person name="Lee Y.H."/>
            <person name="Lumba S."/>
            <person name="McCourt P."/>
            <person name="Mortimer J.C."/>
            <person name="Mutuku J.M."/>
            <person name="Nomura T."/>
            <person name="Sasaki-Sekimoto Y."/>
            <person name="Seto Y."/>
            <person name="Wang Y."/>
            <person name="Wakatake T."/>
            <person name="Sakakibara H."/>
            <person name="Demura T."/>
            <person name="Yamaguchi S."/>
            <person name="Yoneyama K."/>
            <person name="Manabe R.I."/>
            <person name="Nelson D.C."/>
            <person name="Schulman A.H."/>
            <person name="Timko M.P."/>
            <person name="dePamphilis C.W."/>
            <person name="Choi D."/>
            <person name="Shirasu K."/>
        </authorList>
    </citation>
    <scope>NUCLEOTIDE SEQUENCE [LARGE SCALE GENOMIC DNA]</scope>
    <source>
        <strain evidence="4">cv. UVA1</strain>
    </source>
</reference>